<evidence type="ECO:0000256" key="1">
    <source>
        <dbReference type="SAM" id="SignalP"/>
    </source>
</evidence>
<dbReference type="AlphaFoldDB" id="A0A4U0Y5F9"/>
<proteinExistence type="predicted"/>
<keyword evidence="1" id="KW-0732">Signal</keyword>
<dbReference type="Proteomes" id="UP000309340">
    <property type="component" value="Unassembled WGS sequence"/>
</dbReference>
<feature type="chain" id="PRO_5020409297" evidence="1">
    <location>
        <begin position="22"/>
        <end position="329"/>
    </location>
</feature>
<gene>
    <name evidence="2" type="ORF">B0A55_00567</name>
</gene>
<dbReference type="EMBL" id="NAJQ01000008">
    <property type="protein sequence ID" value="TKA83473.1"/>
    <property type="molecule type" value="Genomic_DNA"/>
</dbReference>
<protein>
    <submittedName>
        <fullName evidence="2">Uncharacterized protein</fullName>
    </submittedName>
</protein>
<sequence length="329" mass="34776">MVAVFASWALALATLSTYTNAQCPNEVANYNPNLRTASANNTWFLVTVPKSAVQTALDTSYGPGLVVLANLPTNDASLFPHGFDSAAYHPVLVDAMYQDDVRMAAAKIEGPLLGAGLYVPYVRRAGISKAGTVLQAPLSTFISGANGDAIAGLVPALVSTLVEGYLLRLGLFEPTNAAYQRNDDGVLSNNAAWLVAANPISGPGIAPTAFDFQYTMQDGFALYTAELFKTVINQASILSGVYFLANVCQRNQYYFNNDTSIMTPVRGNVTFGPAADGLGVQKKSTVQKASPDGSGLYVRNEGFTGCGQNVGFNPQNCDEAAENIDQSAL</sequence>
<dbReference type="OrthoDB" id="265717at2759"/>
<evidence type="ECO:0000313" key="2">
    <source>
        <dbReference type="EMBL" id="TKA83473.1"/>
    </source>
</evidence>
<name>A0A4U0Y5F9_9PEZI</name>
<keyword evidence="3" id="KW-1185">Reference proteome</keyword>
<evidence type="ECO:0000313" key="3">
    <source>
        <dbReference type="Proteomes" id="UP000309340"/>
    </source>
</evidence>
<comment type="caution">
    <text evidence="2">The sequence shown here is derived from an EMBL/GenBank/DDBJ whole genome shotgun (WGS) entry which is preliminary data.</text>
</comment>
<feature type="signal peptide" evidence="1">
    <location>
        <begin position="1"/>
        <end position="21"/>
    </location>
</feature>
<organism evidence="2 3">
    <name type="scientific">Friedmanniomyces simplex</name>
    <dbReference type="NCBI Taxonomy" id="329884"/>
    <lineage>
        <taxon>Eukaryota</taxon>
        <taxon>Fungi</taxon>
        <taxon>Dikarya</taxon>
        <taxon>Ascomycota</taxon>
        <taxon>Pezizomycotina</taxon>
        <taxon>Dothideomycetes</taxon>
        <taxon>Dothideomycetidae</taxon>
        <taxon>Mycosphaerellales</taxon>
        <taxon>Teratosphaeriaceae</taxon>
        <taxon>Friedmanniomyces</taxon>
    </lineage>
</organism>
<accession>A0A4U0Y5F9</accession>
<reference evidence="2 3" key="1">
    <citation type="submission" date="2017-03" db="EMBL/GenBank/DDBJ databases">
        <title>Genomes of endolithic fungi from Antarctica.</title>
        <authorList>
            <person name="Coleine C."/>
            <person name="Masonjones S."/>
            <person name="Stajich J.E."/>
        </authorList>
    </citation>
    <scope>NUCLEOTIDE SEQUENCE [LARGE SCALE GENOMIC DNA]</scope>
    <source>
        <strain evidence="2 3">CCFEE 5184</strain>
    </source>
</reference>